<sequence length="293" mass="30103">MSPLISVDELRALDPAPVLVDVTWNLAGPPGKQAYDAGHLPGAYFVDLDTELASTPGPGRHPLPAATTVTETFRRLGITSTDTPVVVYDAATSMSAARAWWTFRYFGLTNVQVLNGGLAAWRTAGGELTTEAPTGEQSTESSITNSAGGYGTTSEVAGGLIATPGHIPVLDAEGAAAVAAKGVLLDARAPERFAGEVEPMDPVAGHIPGAVNAPTTANVDETGHFLPPADLQARFTALGVTPDTETAVYCGSGVTAAHEALALESAGLPATVYIGSWSEWITDPTRPVATGKD</sequence>
<accession>A0A4R0IHX5</accession>
<evidence type="ECO:0000313" key="5">
    <source>
        <dbReference type="EMBL" id="TCC25183.1"/>
    </source>
</evidence>
<evidence type="ECO:0000256" key="2">
    <source>
        <dbReference type="ARBA" id="ARBA00022737"/>
    </source>
</evidence>
<evidence type="ECO:0000313" key="8">
    <source>
        <dbReference type="Proteomes" id="UP000294225"/>
    </source>
</evidence>
<evidence type="ECO:0000256" key="1">
    <source>
        <dbReference type="ARBA" id="ARBA00022679"/>
    </source>
</evidence>
<dbReference type="Pfam" id="PF00581">
    <property type="entry name" value="Rhodanese"/>
    <property type="match status" value="2"/>
</dbReference>
<dbReference type="PROSITE" id="PS00380">
    <property type="entry name" value="RHODANESE_1"/>
    <property type="match status" value="1"/>
</dbReference>
<evidence type="ECO:0000313" key="6">
    <source>
        <dbReference type="EMBL" id="TCC33001.1"/>
    </source>
</evidence>
<name>A0A4R0IHX5_9ACTN</name>
<organism evidence="6 8">
    <name type="scientific">Kribbella speibonae</name>
    <dbReference type="NCBI Taxonomy" id="1572660"/>
    <lineage>
        <taxon>Bacteria</taxon>
        <taxon>Bacillati</taxon>
        <taxon>Actinomycetota</taxon>
        <taxon>Actinomycetes</taxon>
        <taxon>Propionibacteriales</taxon>
        <taxon>Kribbellaceae</taxon>
        <taxon>Kribbella</taxon>
    </lineage>
</organism>
<keyword evidence="2" id="KW-0677">Repeat</keyword>
<comment type="caution">
    <text evidence="6">The sequence shown here is derived from an EMBL/GenBank/DDBJ whole genome shotgun (WGS) entry which is preliminary data.</text>
</comment>
<keyword evidence="1 6" id="KW-0808">Transferase</keyword>
<dbReference type="GO" id="GO:0004792">
    <property type="term" value="F:thiosulfate-cyanide sulfurtransferase activity"/>
    <property type="evidence" value="ECO:0007669"/>
    <property type="project" value="InterPro"/>
</dbReference>
<dbReference type="PROSITE" id="PS50206">
    <property type="entry name" value="RHODANESE_3"/>
    <property type="match status" value="2"/>
</dbReference>
<feature type="compositionally biased region" description="Polar residues" evidence="3">
    <location>
        <begin position="131"/>
        <end position="149"/>
    </location>
</feature>
<protein>
    <submittedName>
        <fullName evidence="6">Sulfurtransferase</fullName>
    </submittedName>
</protein>
<dbReference type="SMART" id="SM00450">
    <property type="entry name" value="RHOD"/>
    <property type="match status" value="2"/>
</dbReference>
<dbReference type="RefSeq" id="WP_131461652.1">
    <property type="nucleotide sequence ID" value="NZ_SJJY01000002.1"/>
</dbReference>
<dbReference type="EMBL" id="SJKC01000005">
    <property type="protein sequence ID" value="TCC33001.1"/>
    <property type="molecule type" value="Genomic_DNA"/>
</dbReference>
<dbReference type="InterPro" id="IPR001763">
    <property type="entry name" value="Rhodanese-like_dom"/>
</dbReference>
<feature type="domain" description="Rhodanese" evidence="4">
    <location>
        <begin position="13"/>
        <end position="130"/>
    </location>
</feature>
<dbReference type="InterPro" id="IPR036873">
    <property type="entry name" value="Rhodanese-like_dom_sf"/>
</dbReference>
<feature type="domain" description="Rhodanese" evidence="4">
    <location>
        <begin position="178"/>
        <end position="289"/>
    </location>
</feature>
<evidence type="ECO:0000259" key="4">
    <source>
        <dbReference type="PROSITE" id="PS50206"/>
    </source>
</evidence>
<dbReference type="Proteomes" id="UP000292385">
    <property type="component" value="Unassembled WGS sequence"/>
</dbReference>
<evidence type="ECO:0000313" key="7">
    <source>
        <dbReference type="Proteomes" id="UP000292385"/>
    </source>
</evidence>
<dbReference type="Gene3D" id="3.40.250.10">
    <property type="entry name" value="Rhodanese-like domain"/>
    <property type="match status" value="2"/>
</dbReference>
<dbReference type="CDD" id="cd01449">
    <property type="entry name" value="TST_Repeat_2"/>
    <property type="match status" value="1"/>
</dbReference>
<dbReference type="PANTHER" id="PTHR11364:SF27">
    <property type="entry name" value="SULFURTRANSFERASE"/>
    <property type="match status" value="1"/>
</dbReference>
<dbReference type="SUPFAM" id="SSF52821">
    <property type="entry name" value="Rhodanese/Cell cycle control phosphatase"/>
    <property type="match status" value="2"/>
</dbReference>
<dbReference type="EMBL" id="SJJY01000002">
    <property type="protein sequence ID" value="TCC25183.1"/>
    <property type="molecule type" value="Genomic_DNA"/>
</dbReference>
<reference evidence="7 8" key="1">
    <citation type="submission" date="2019-02" db="EMBL/GenBank/DDBJ databases">
        <title>Kribbella capetownensis sp. nov. and Kribbella speibonae sp. nov., isolated from soil.</title>
        <authorList>
            <person name="Curtis S.M."/>
            <person name="Norton I."/>
            <person name="Everest G.J."/>
            <person name="Meyers P.R."/>
        </authorList>
    </citation>
    <scope>NUCLEOTIDE SEQUENCE [LARGE SCALE GENOMIC DNA]</scope>
    <source>
        <strain evidence="5 7">SK5</strain>
        <strain evidence="6 8">YM55</strain>
    </source>
</reference>
<feature type="region of interest" description="Disordered" evidence="3">
    <location>
        <begin position="127"/>
        <end position="149"/>
    </location>
</feature>
<dbReference type="CDD" id="cd01448">
    <property type="entry name" value="TST_Repeat_1"/>
    <property type="match status" value="1"/>
</dbReference>
<dbReference type="InterPro" id="IPR001307">
    <property type="entry name" value="Thiosulphate_STrfase_CS"/>
</dbReference>
<evidence type="ECO:0000256" key="3">
    <source>
        <dbReference type="SAM" id="MobiDB-lite"/>
    </source>
</evidence>
<dbReference type="InterPro" id="IPR045078">
    <property type="entry name" value="TST/MPST-like"/>
</dbReference>
<proteinExistence type="predicted"/>
<gene>
    <name evidence="5" type="ORF">E0H58_13505</name>
    <name evidence="6" type="ORF">E0H92_33110</name>
</gene>
<dbReference type="PANTHER" id="PTHR11364">
    <property type="entry name" value="THIOSULFATE SULFERTANSFERASE"/>
    <property type="match status" value="1"/>
</dbReference>
<keyword evidence="7" id="KW-1185">Reference proteome</keyword>
<dbReference type="Proteomes" id="UP000294225">
    <property type="component" value="Unassembled WGS sequence"/>
</dbReference>
<dbReference type="AlphaFoldDB" id="A0A4R0IHX5"/>